<dbReference type="Gene3D" id="1.10.10.10">
    <property type="entry name" value="Winged helix-like DNA-binding domain superfamily/Winged helix DNA-binding domain"/>
    <property type="match status" value="2"/>
</dbReference>
<feature type="domain" description="Putative host cell surface-exposed lipoprotein Ltp-like HTH region" evidence="2">
    <location>
        <begin position="85"/>
        <end position="131"/>
    </location>
</feature>
<evidence type="ECO:0000313" key="3">
    <source>
        <dbReference type="EMBL" id="POH60855.1"/>
    </source>
</evidence>
<feature type="domain" description="Putative host cell surface-exposed lipoprotein Ltp-like HTH region" evidence="2">
    <location>
        <begin position="134"/>
        <end position="181"/>
    </location>
</feature>
<evidence type="ECO:0000313" key="4">
    <source>
        <dbReference type="Proteomes" id="UP000237340"/>
    </source>
</evidence>
<dbReference type="EMBL" id="PPXD01000033">
    <property type="protein sequence ID" value="POH60855.1"/>
    <property type="molecule type" value="Genomic_DNA"/>
</dbReference>
<proteinExistence type="predicted"/>
<sequence length="183" mass="19122">MRKKQPKAMALTGVILGGVAIVASIAVTFGAVALVNLASDDTSTTELTESATAEPVESTELEPAEAEPAEVAADSEPEAADVPAEYGSALISAATYASMMDMSKAGIYDQLTSEYGGQFSPESAQYAVDNVDADWSANALASAKLYQDEMAMSPAAIHDQLISEYGAKFTVEEADYAILHLND</sequence>
<feature type="compositionally biased region" description="Acidic residues" evidence="1">
    <location>
        <begin position="57"/>
        <end position="79"/>
    </location>
</feature>
<gene>
    <name evidence="3" type="ORF">C3B61_19170</name>
</gene>
<keyword evidence="4" id="KW-1185">Reference proteome</keyword>
<dbReference type="Pfam" id="PF07553">
    <property type="entry name" value="Lipoprotein_Ltp"/>
    <property type="match status" value="2"/>
</dbReference>
<organism evidence="3 4">
    <name type="scientific">Cryobacterium zongtaii</name>
    <dbReference type="NCBI Taxonomy" id="1259217"/>
    <lineage>
        <taxon>Bacteria</taxon>
        <taxon>Bacillati</taxon>
        <taxon>Actinomycetota</taxon>
        <taxon>Actinomycetes</taxon>
        <taxon>Micrococcales</taxon>
        <taxon>Microbacteriaceae</taxon>
        <taxon>Cryobacterium</taxon>
    </lineage>
</organism>
<feature type="region of interest" description="Disordered" evidence="1">
    <location>
        <begin position="43"/>
        <end position="79"/>
    </location>
</feature>
<protein>
    <recommendedName>
        <fullName evidence="2">Putative host cell surface-exposed lipoprotein Ltp-like HTH region domain-containing protein</fullName>
    </recommendedName>
</protein>
<dbReference type="Proteomes" id="UP000237340">
    <property type="component" value="Unassembled WGS sequence"/>
</dbReference>
<dbReference type="InterPro" id="IPR011434">
    <property type="entry name" value="Ltp-like_HTH"/>
</dbReference>
<feature type="compositionally biased region" description="Low complexity" evidence="1">
    <location>
        <begin position="43"/>
        <end position="54"/>
    </location>
</feature>
<comment type="caution">
    <text evidence="3">The sequence shown here is derived from an EMBL/GenBank/DDBJ whole genome shotgun (WGS) entry which is preliminary data.</text>
</comment>
<reference evidence="3 4" key="1">
    <citation type="submission" date="2018-01" db="EMBL/GenBank/DDBJ databases">
        <title>Cryobacterium sp. nov., from glaciers in China.</title>
        <authorList>
            <person name="Liu Q."/>
            <person name="Xin Y.-H."/>
        </authorList>
    </citation>
    <scope>NUCLEOTIDE SEQUENCE [LARGE SCALE GENOMIC DNA]</scope>
    <source>
        <strain evidence="3 4">TMN-42</strain>
    </source>
</reference>
<name>A0A2S3Z6P3_9MICO</name>
<evidence type="ECO:0000256" key="1">
    <source>
        <dbReference type="SAM" id="MobiDB-lite"/>
    </source>
</evidence>
<dbReference type="AlphaFoldDB" id="A0A2S3Z6P3"/>
<evidence type="ECO:0000259" key="2">
    <source>
        <dbReference type="Pfam" id="PF07553"/>
    </source>
</evidence>
<accession>A0A2S3Z6P3</accession>
<dbReference type="InterPro" id="IPR036388">
    <property type="entry name" value="WH-like_DNA-bd_sf"/>
</dbReference>